<dbReference type="EMBL" id="MFAD01000029">
    <property type="protein sequence ID" value="OGD69941.1"/>
    <property type="molecule type" value="Genomic_DNA"/>
</dbReference>
<evidence type="ECO:0000313" key="3">
    <source>
        <dbReference type="Proteomes" id="UP000186545"/>
    </source>
</evidence>
<feature type="transmembrane region" description="Helical" evidence="1">
    <location>
        <begin position="420"/>
        <end position="439"/>
    </location>
</feature>
<sequence>MKLKNLNFLKTVVFLGMFVFFGFVSVISAEDISFENSNDGIQLNQDGNTVPFMPSASVSIKKINFDEATRRLNVQVDLKNNTTNFLDDLEYTIEIMKGDTLVENGYLFGNTEHTYRETKSFGKLAPNEESNKIFFITIPKNIETANYFVQIFINDKNLKFQNVDYIEEPMLLKGVGGRLSGLKVYFFSDNTGKSFPSAGLSTRLEESPKLMVPLDENKSVDEYLKSGRKLDYRLVITDTMSDKKVVFTGEGSFQRGILADQDSIFAQLSPSNDDLKRGGSFDVALSFVDDKGEEIFKKNVRWLIEYGQLMTRILSVDSGKNLYKKGEGLDVTVETASFNGKGKTIVAELSLVGGWWFEETFVKEVVMDEYETKIIFDNPVSKRVKLKEMNLVVKDKETGKILDTYNMDVNYFGIYGSGNYYFAYAFFGILFLLVGIFFYLEKTKKLGFLVILVLFGITGTFLTNYQKTEAVDVCACAAGMPTSQFWVSKEPVVPTCGGTAYMDVSLRVYCSTCINGLESTVTNNAGGSLVTEYGHITDQTIVHRVTKTISTSPTTISATAKLTRNGCHCCSSTVTTNLCAPGSVNGAYCPINVAIGTLSRSVSCNLPGDCSTKPLYRDGSYLSTETAWPAGSTWCRLGTSSGTPAAFPTPGQTVWWSCLPIPQGTGLGDTCSATRAAINGACGNRANSYSPTVAPPYPVTTTAWPAGSAYCASGNNTTSPAFPATGSSVSWICQGTGGTNASCSASRDAIPYGSAVCGDKDGTYSYSTTAYPVGSAWCDGGTETTFSPSAKFPDQGEMVTWKCDYYGAIANCSAYRELPPAVGCGTRNSYRSGTYLSTETTWPVSSTWCQFGELSGATPSFPSWNDAVSWNCYDSGTGQTAVCQAMRNGPGECSAGTCDVNCGTLARAFSYETTAWPAGNWCLIETTAFNPDPNPVTFPTRGGISAWLCEMGLGSASCSASRSAIPTGIGNCGANERDYELEETAWENPTSGWCTSGLADSNPSFPAIGNTATWICQGTISNDTCNATHTTAGCGDGVCALDERDSCFADCCGNLSCGLNENFLNCPVDCLLNVIEF</sequence>
<feature type="transmembrane region" description="Helical" evidence="1">
    <location>
        <begin position="446"/>
        <end position="465"/>
    </location>
</feature>
<protein>
    <submittedName>
        <fullName evidence="2">Uncharacterized protein</fullName>
    </submittedName>
</protein>
<organism evidence="2 3">
    <name type="scientific">Candidatus Campbellbacteria bacterium RIFCSPLOWO2_02_FULL_35_11</name>
    <dbReference type="NCBI Taxonomy" id="1797581"/>
    <lineage>
        <taxon>Bacteria</taxon>
        <taxon>Candidatus Campbelliibacteriota</taxon>
    </lineage>
</organism>
<proteinExistence type="predicted"/>
<accession>A0A1F5ERD3</accession>
<keyword evidence="1" id="KW-0812">Transmembrane</keyword>
<dbReference type="Proteomes" id="UP000186545">
    <property type="component" value="Unassembled WGS sequence"/>
</dbReference>
<dbReference type="AlphaFoldDB" id="A0A1F5ERD3"/>
<comment type="caution">
    <text evidence="2">The sequence shown here is derived from an EMBL/GenBank/DDBJ whole genome shotgun (WGS) entry which is preliminary data.</text>
</comment>
<reference evidence="2 3" key="1">
    <citation type="journal article" date="2016" name="Nat. Commun.">
        <title>Thousands of microbial genomes shed light on interconnected biogeochemical processes in an aquifer system.</title>
        <authorList>
            <person name="Anantharaman K."/>
            <person name="Brown C.T."/>
            <person name="Hug L.A."/>
            <person name="Sharon I."/>
            <person name="Castelle C.J."/>
            <person name="Probst A.J."/>
            <person name="Thomas B.C."/>
            <person name="Singh A."/>
            <person name="Wilkins M.J."/>
            <person name="Karaoz U."/>
            <person name="Brodie E.L."/>
            <person name="Williams K.H."/>
            <person name="Hubbard S.S."/>
            <person name="Banfield J.F."/>
        </authorList>
    </citation>
    <scope>NUCLEOTIDE SEQUENCE [LARGE SCALE GENOMIC DNA]</scope>
</reference>
<keyword evidence="1" id="KW-0472">Membrane</keyword>
<keyword evidence="1" id="KW-1133">Transmembrane helix</keyword>
<name>A0A1F5ERD3_9BACT</name>
<evidence type="ECO:0000313" key="2">
    <source>
        <dbReference type="EMBL" id="OGD69941.1"/>
    </source>
</evidence>
<gene>
    <name evidence="2" type="ORF">A3I18_01795</name>
</gene>
<evidence type="ECO:0000256" key="1">
    <source>
        <dbReference type="SAM" id="Phobius"/>
    </source>
</evidence>